<dbReference type="GO" id="GO:0035226">
    <property type="term" value="F:glutamate-cysteine ligase catalytic subunit binding"/>
    <property type="evidence" value="ECO:0007669"/>
    <property type="project" value="InterPro"/>
</dbReference>
<dbReference type="GO" id="GO:0017109">
    <property type="term" value="C:glutamate-cysteine ligase complex"/>
    <property type="evidence" value="ECO:0007669"/>
    <property type="project" value="TreeGrafter"/>
</dbReference>
<dbReference type="GO" id="GO:0030234">
    <property type="term" value="F:enzyme regulator activity"/>
    <property type="evidence" value="ECO:0007669"/>
    <property type="project" value="TreeGrafter"/>
</dbReference>
<protein>
    <recommendedName>
        <fullName evidence="7">GCS light chain</fullName>
    </recommendedName>
    <alternativeName>
        <fullName evidence="5">Gamma-ECS regulatory subunit</fullName>
    </alternativeName>
    <alternativeName>
        <fullName evidence="8">Gamma-glutamylcysteine synthetase regulatory subunit</fullName>
    </alternativeName>
    <alternativeName>
        <fullName evidence="6">Glutamate--cysteine ligase modifier subunit</fullName>
    </alternativeName>
</protein>
<accession>R4WDJ4</accession>
<comment type="similarity">
    <text evidence="2">Belongs to the aldo/keto reductase family. Glutamate--cysteine ligase light chain subfamily.</text>
</comment>
<name>R4WDJ4_RIPPE</name>
<dbReference type="EMBL" id="AK417753">
    <property type="protein sequence ID" value="BAN20968.1"/>
    <property type="molecule type" value="mRNA"/>
</dbReference>
<dbReference type="UniPathway" id="UPA00142">
    <property type="reaction ID" value="UER00209"/>
</dbReference>
<keyword evidence="4" id="KW-0317">Glutathione biosynthesis</keyword>
<evidence type="ECO:0000256" key="6">
    <source>
        <dbReference type="ARBA" id="ARBA00031154"/>
    </source>
</evidence>
<evidence type="ECO:0000256" key="3">
    <source>
        <dbReference type="ARBA" id="ARBA00011532"/>
    </source>
</evidence>
<evidence type="ECO:0000313" key="9">
    <source>
        <dbReference type="EMBL" id="BAN20968.1"/>
    </source>
</evidence>
<evidence type="ECO:0000256" key="2">
    <source>
        <dbReference type="ARBA" id="ARBA00008612"/>
    </source>
</evidence>
<dbReference type="PANTHER" id="PTHR13295:SF4">
    <property type="entry name" value="GLUTAMATE--CYSTEINE LIGASE REGULATORY SUBUNIT"/>
    <property type="match status" value="1"/>
</dbReference>
<dbReference type="GO" id="GO:0006750">
    <property type="term" value="P:glutathione biosynthetic process"/>
    <property type="evidence" value="ECO:0007669"/>
    <property type="project" value="UniProtKB-UniPathway"/>
</dbReference>
<evidence type="ECO:0000256" key="8">
    <source>
        <dbReference type="ARBA" id="ARBA00032926"/>
    </source>
</evidence>
<dbReference type="PANTHER" id="PTHR13295">
    <property type="entry name" value="GLUTAMATE CYSTEINE LIGASE REGULATORY SUBUNIT"/>
    <property type="match status" value="1"/>
</dbReference>
<sequence length="242" mass="27750">MFDDYNELVMHSGNMLDIDELKQKTGVKSSDELLDVMKIVLERGKTIPGEKTLEVYNITGGNELVDAQLLYTNVKLFLKTPTKEAVISAIETLKTVLYNISLDSVIIWYPNEMKGEPTEELLKLWSVLGEYVLKKKVVRLGIADVDTDVFISLYDKVEVKPEIFHLNVQNCCLVPPELQKFAEEKEIQLLTHYDPPDIMPEGNMIAELKNFKPYWIARYQSHIKCRGVLAKKGYLLSLRQII</sequence>
<evidence type="ECO:0000256" key="7">
    <source>
        <dbReference type="ARBA" id="ARBA00031732"/>
    </source>
</evidence>
<proteinExistence type="evidence at transcript level"/>
<evidence type="ECO:0000256" key="4">
    <source>
        <dbReference type="ARBA" id="ARBA00022684"/>
    </source>
</evidence>
<dbReference type="Gene3D" id="3.20.20.100">
    <property type="entry name" value="NADP-dependent oxidoreductase domain"/>
    <property type="match status" value="1"/>
</dbReference>
<dbReference type="InterPro" id="IPR036812">
    <property type="entry name" value="NAD(P)_OxRdtase_dom_sf"/>
</dbReference>
<evidence type="ECO:0000256" key="5">
    <source>
        <dbReference type="ARBA" id="ARBA00030406"/>
    </source>
</evidence>
<dbReference type="SUPFAM" id="SSF51430">
    <property type="entry name" value="NAD(P)-linked oxidoreductase"/>
    <property type="match status" value="1"/>
</dbReference>
<evidence type="ECO:0000256" key="1">
    <source>
        <dbReference type="ARBA" id="ARBA00005006"/>
    </source>
</evidence>
<organism evidence="9">
    <name type="scientific">Riptortus pedestris</name>
    <name type="common">Bean bug</name>
    <dbReference type="NCBI Taxonomy" id="329032"/>
    <lineage>
        <taxon>Eukaryota</taxon>
        <taxon>Metazoa</taxon>
        <taxon>Ecdysozoa</taxon>
        <taxon>Arthropoda</taxon>
        <taxon>Hexapoda</taxon>
        <taxon>Insecta</taxon>
        <taxon>Pterygota</taxon>
        <taxon>Neoptera</taxon>
        <taxon>Paraneoptera</taxon>
        <taxon>Hemiptera</taxon>
        <taxon>Heteroptera</taxon>
        <taxon>Panheteroptera</taxon>
        <taxon>Pentatomomorpha</taxon>
        <taxon>Coreoidea</taxon>
        <taxon>Alydidae</taxon>
        <taxon>Riptortus</taxon>
    </lineage>
</organism>
<dbReference type="AlphaFoldDB" id="R4WDJ4"/>
<dbReference type="InterPro" id="IPR032963">
    <property type="entry name" value="Gclm"/>
</dbReference>
<comment type="pathway">
    <text evidence="1">Sulfur metabolism; glutathione biosynthesis; glutathione from L-cysteine and L-glutamate: step 1/2.</text>
</comment>
<comment type="subunit">
    <text evidence="3">Heterodimer of a catalytic heavy chain and a regulatory light chain.</text>
</comment>
<reference evidence="9" key="1">
    <citation type="journal article" date="2013" name="PLoS ONE">
        <title>Gene expression in gut symbiotic organ of stinkbug affected by extracellular bacterial symbiont.</title>
        <authorList>
            <person name="Futahashi R."/>
            <person name="Tanaka K."/>
            <person name="Tanahashi M."/>
            <person name="Nikoh N."/>
            <person name="Kikuchi Y."/>
            <person name="Lee B.L."/>
            <person name="Fukatsu T."/>
        </authorList>
    </citation>
    <scope>NUCLEOTIDE SEQUENCE</scope>
    <source>
        <tissue evidence="9">Midgut</tissue>
    </source>
</reference>